<dbReference type="AlphaFoldDB" id="A0A2N1ME93"/>
<feature type="transmembrane region" description="Helical" evidence="1">
    <location>
        <begin position="9"/>
        <end position="28"/>
    </location>
</feature>
<dbReference type="EMBL" id="LLXL01002783">
    <property type="protein sequence ID" value="PKK59966.1"/>
    <property type="molecule type" value="Genomic_DNA"/>
</dbReference>
<proteinExistence type="predicted"/>
<keyword evidence="1" id="KW-0472">Membrane</keyword>
<name>A0A2N1ME93_9GLOM</name>
<reference evidence="2 3" key="2">
    <citation type="submission" date="2017-10" db="EMBL/GenBank/DDBJ databases">
        <title>Extensive intraspecific genome diversity in a model arbuscular mycorrhizal fungus.</title>
        <authorList>
            <person name="Chen E.C.H."/>
            <person name="Morin E."/>
            <person name="Baudet D."/>
            <person name="Noel J."/>
            <person name="Ndikumana S."/>
            <person name="Charron P."/>
            <person name="St-Onge C."/>
            <person name="Giorgi J."/>
            <person name="Grigoriev I.V."/>
            <person name="Roux C."/>
            <person name="Martin F.M."/>
            <person name="Corradi N."/>
        </authorList>
    </citation>
    <scope>NUCLEOTIDE SEQUENCE [LARGE SCALE GENOMIC DNA]</scope>
    <source>
        <strain evidence="2 3">C2</strain>
    </source>
</reference>
<dbReference type="Proteomes" id="UP000233469">
    <property type="component" value="Unassembled WGS sequence"/>
</dbReference>
<comment type="caution">
    <text evidence="2">The sequence shown here is derived from an EMBL/GenBank/DDBJ whole genome shotgun (WGS) entry which is preliminary data.</text>
</comment>
<evidence type="ECO:0000313" key="3">
    <source>
        <dbReference type="Proteomes" id="UP000233469"/>
    </source>
</evidence>
<protein>
    <submittedName>
        <fullName evidence="2">Uncharacterized protein</fullName>
    </submittedName>
</protein>
<keyword evidence="1" id="KW-1133">Transmembrane helix</keyword>
<accession>A0A2N1ME93</accession>
<evidence type="ECO:0000313" key="2">
    <source>
        <dbReference type="EMBL" id="PKK59966.1"/>
    </source>
</evidence>
<reference evidence="2 3" key="1">
    <citation type="submission" date="2016-04" db="EMBL/GenBank/DDBJ databases">
        <title>Genome analyses suggest a sexual origin of heterokaryosis in a supposedly ancient asexual fungus.</title>
        <authorList>
            <person name="Ropars J."/>
            <person name="Sedzielewska K."/>
            <person name="Noel J."/>
            <person name="Charron P."/>
            <person name="Farinelli L."/>
            <person name="Marton T."/>
            <person name="Kruger M."/>
            <person name="Pelin A."/>
            <person name="Brachmann A."/>
            <person name="Corradi N."/>
        </authorList>
    </citation>
    <scope>NUCLEOTIDE SEQUENCE [LARGE SCALE GENOMIC DNA]</scope>
    <source>
        <strain evidence="2 3">C2</strain>
    </source>
</reference>
<sequence length="57" mass="6438">MYIYKNKDYGILSITASIASALFAIRLINTGVCNENDPAFTLLSESKKRPIFKKVRL</sequence>
<gene>
    <name evidence="2" type="ORF">RhiirC2_794033</name>
</gene>
<evidence type="ECO:0000256" key="1">
    <source>
        <dbReference type="SAM" id="Phobius"/>
    </source>
</evidence>
<organism evidence="2 3">
    <name type="scientific">Rhizophagus irregularis</name>
    <dbReference type="NCBI Taxonomy" id="588596"/>
    <lineage>
        <taxon>Eukaryota</taxon>
        <taxon>Fungi</taxon>
        <taxon>Fungi incertae sedis</taxon>
        <taxon>Mucoromycota</taxon>
        <taxon>Glomeromycotina</taxon>
        <taxon>Glomeromycetes</taxon>
        <taxon>Glomerales</taxon>
        <taxon>Glomeraceae</taxon>
        <taxon>Rhizophagus</taxon>
    </lineage>
</organism>
<keyword evidence="1" id="KW-0812">Transmembrane</keyword>